<sequence>MLQILKMTLQRKKRKTAMTFCESDEDIVVGDEGLYGRHYFDSSNSQRTSNMIPNIADVFKSISTPHLHSEIASFSVAENNIEFSKETYLSQGKMMLSSNILVENGSKNCVLDKEDSRERYWSCQDFQKVALSWMTKIDKKMSSLSRCGGNTPYKSAFAFGKLLMSEEAGACFNVSGGSLKINFKTYTLYHMIVDAITRQHHDAKICECHSGISEFLRQSGTRLNRKVLKMNNAANGK</sequence>
<protein>
    <submittedName>
        <fullName evidence="2">Uncharacterized protein LOC136084903</fullName>
    </submittedName>
</protein>
<dbReference type="RefSeq" id="XP_065662325.1">
    <property type="nucleotide sequence ID" value="XM_065806253.1"/>
</dbReference>
<dbReference type="GeneID" id="136084903"/>
<evidence type="ECO:0000313" key="2">
    <source>
        <dbReference type="RefSeq" id="XP_065662325.1"/>
    </source>
</evidence>
<dbReference type="Proteomes" id="UP001652625">
    <property type="component" value="Chromosome 09"/>
</dbReference>
<keyword evidence="1" id="KW-1185">Reference proteome</keyword>
<gene>
    <name evidence="2" type="primary">LOC136084903</name>
</gene>
<accession>A0ABM4CKM3</accession>
<organism evidence="1 2">
    <name type="scientific">Hydra vulgaris</name>
    <name type="common">Hydra</name>
    <name type="synonym">Hydra attenuata</name>
    <dbReference type="NCBI Taxonomy" id="6087"/>
    <lineage>
        <taxon>Eukaryota</taxon>
        <taxon>Metazoa</taxon>
        <taxon>Cnidaria</taxon>
        <taxon>Hydrozoa</taxon>
        <taxon>Hydroidolina</taxon>
        <taxon>Anthoathecata</taxon>
        <taxon>Aplanulata</taxon>
        <taxon>Hydridae</taxon>
        <taxon>Hydra</taxon>
    </lineage>
</organism>
<name>A0ABM4CKM3_HYDVU</name>
<evidence type="ECO:0000313" key="1">
    <source>
        <dbReference type="Proteomes" id="UP001652625"/>
    </source>
</evidence>
<proteinExistence type="predicted"/>
<reference evidence="2" key="1">
    <citation type="submission" date="2025-08" db="UniProtKB">
        <authorList>
            <consortium name="RefSeq"/>
        </authorList>
    </citation>
    <scope>IDENTIFICATION</scope>
</reference>